<dbReference type="InterPro" id="IPR037153">
    <property type="entry name" value="PpnN-like_sf"/>
</dbReference>
<dbReference type="EMBL" id="AOPO01000002">
    <property type="protein sequence ID" value="ELY22352.1"/>
    <property type="molecule type" value="Genomic_DNA"/>
</dbReference>
<feature type="domain" description="Pyrimidine/purine nucleotide 5'-monophosphate nucleosidase N-terminal" evidence="5">
    <location>
        <begin position="57"/>
        <end position="162"/>
    </location>
</feature>
<reference evidence="6 7" key="1">
    <citation type="journal article" date="2013" name="Genome Announc.">
        <title>Draft Genome of the Marine Gammaproteobacterium Halomonas titanicae.</title>
        <authorList>
            <person name="Sanchez-Porro C."/>
            <person name="de la Haba R.R."/>
            <person name="Cruz-Hernandez N."/>
            <person name="Gonzalez J.M."/>
            <person name="Reyes-Guirao C."/>
            <person name="Navarro-Sampedro L."/>
            <person name="Carballo M."/>
            <person name="Ventosa A."/>
        </authorList>
    </citation>
    <scope>NUCLEOTIDE SEQUENCE [LARGE SCALE GENOMIC DNA]</scope>
    <source>
        <strain evidence="6 7">BH1</strain>
    </source>
</reference>
<gene>
    <name evidence="6" type="ORF">HALTITAN_0933</name>
</gene>
<dbReference type="PANTHER" id="PTHR43393">
    <property type="entry name" value="CYTOKININ RIBOSIDE 5'-MONOPHOSPHATE PHOSPHORIBOHYDROLASE"/>
    <property type="match status" value="1"/>
</dbReference>
<protein>
    <recommendedName>
        <fullName evidence="3">AMP nucleosidase</fullName>
        <ecNumber evidence="2">3.2.2.4</ecNumber>
    </recommendedName>
    <alternativeName>
        <fullName evidence="3">AMP nucleosidase</fullName>
    </alternativeName>
</protein>
<dbReference type="Proteomes" id="UP000011651">
    <property type="component" value="Unassembled WGS sequence"/>
</dbReference>
<dbReference type="Pfam" id="PF03641">
    <property type="entry name" value="Lysine_decarbox"/>
    <property type="match status" value="1"/>
</dbReference>
<dbReference type="InterPro" id="IPR021826">
    <property type="entry name" value="PpnN_C"/>
</dbReference>
<dbReference type="Gene3D" id="3.30.1850.10">
    <property type="entry name" value="MoCo carrier protein-like"/>
    <property type="match status" value="1"/>
</dbReference>
<feature type="domain" description="Pyrimidine/purine nucleotide 5'-monophosphate nucleosidase C-terminal" evidence="4">
    <location>
        <begin position="382"/>
        <end position="500"/>
    </location>
</feature>
<dbReference type="EC" id="3.2.2.4" evidence="2"/>
<accession>L9UCB1</accession>
<proteinExistence type="predicted"/>
<dbReference type="InterPro" id="IPR049788">
    <property type="entry name" value="PpnN"/>
</dbReference>
<dbReference type="PANTHER" id="PTHR43393:SF1">
    <property type="entry name" value="PYRIMIDINE_PURINE NUCLEOTIDE 5'-MONOPHOSPHATE NUCLEOSIDASE"/>
    <property type="match status" value="1"/>
</dbReference>
<dbReference type="Pfam" id="PF14793">
    <property type="entry name" value="DUF4478"/>
    <property type="match status" value="1"/>
</dbReference>
<evidence type="ECO:0000256" key="1">
    <source>
        <dbReference type="ARBA" id="ARBA00000274"/>
    </source>
</evidence>
<evidence type="ECO:0000256" key="2">
    <source>
        <dbReference type="ARBA" id="ARBA00011985"/>
    </source>
</evidence>
<name>L9UCB1_9GAMM</name>
<dbReference type="Pfam" id="PF11892">
    <property type="entry name" value="PpnN_C"/>
    <property type="match status" value="1"/>
</dbReference>
<comment type="caution">
    <text evidence="6">The sequence shown here is derived from an EMBL/GenBank/DDBJ whole genome shotgun (WGS) entry which is preliminary data.</text>
</comment>
<dbReference type="Gene3D" id="3.40.50.450">
    <property type="match status" value="1"/>
</dbReference>
<evidence type="ECO:0000313" key="7">
    <source>
        <dbReference type="Proteomes" id="UP000011651"/>
    </source>
</evidence>
<dbReference type="InterPro" id="IPR052341">
    <property type="entry name" value="LOG_family_nucleotidases"/>
</dbReference>
<sequence>MPPPYKIDLIIAHPGEPAAALYPPLGRGNMPRDIKRLGTAPLMTENVQPRATLSSIISPEGSLEVLSQHEVNRLHKTSQSGLHDLLRRCALAVLNCGNPSDDSLAILEAYKDFDIEVLQQDRGIRLKLTNAPAEAFVDGRMIRGIREHLSSIIRDIVYVYNEIQHHNRFDLSTGEGTTNAVFHILRKAGTLKPGRDPSLVVCWGGHSISREEYEYTKDVGYHLGLRDLDICTGCGPGAMKGPMKGANVAHAKQRRKEGRYLGVSEPGIIAAEAPNPIVNELVVMPDIEKRLEAFVRLGHGIIVFPGGVGTAEEILYLLGILLHPSNQDIPFPLIFTGPADSAAYFQKIDEFLVYTLGEDIRRYYTIITGDPVSVARTMRHGIDEIAEFRRTHQDAFYYNWRLTIARDFQATFEPTHDAMRGLALHRQQPTHELAANLRRAFSGIVAGNVKEAGIRAIEAHGPFVLTAEPELMQRLDELLTSFVAQGRMKLDGQHYVPCYVLK</sequence>
<evidence type="ECO:0000259" key="5">
    <source>
        <dbReference type="Pfam" id="PF14793"/>
    </source>
</evidence>
<dbReference type="AlphaFoldDB" id="L9UCB1"/>
<evidence type="ECO:0000313" key="6">
    <source>
        <dbReference type="EMBL" id="ELY22352.1"/>
    </source>
</evidence>
<evidence type="ECO:0000259" key="4">
    <source>
        <dbReference type="Pfam" id="PF11892"/>
    </source>
</evidence>
<dbReference type="SUPFAM" id="SSF102405">
    <property type="entry name" value="MCP/YpsA-like"/>
    <property type="match status" value="1"/>
</dbReference>
<organism evidence="6 7">
    <name type="scientific">Vreelandella titanicae BH1</name>
    <dbReference type="NCBI Taxonomy" id="1204738"/>
    <lineage>
        <taxon>Bacteria</taxon>
        <taxon>Pseudomonadati</taxon>
        <taxon>Pseudomonadota</taxon>
        <taxon>Gammaproteobacteria</taxon>
        <taxon>Oceanospirillales</taxon>
        <taxon>Halomonadaceae</taxon>
        <taxon>Vreelandella</taxon>
    </lineage>
</organism>
<dbReference type="NCBIfam" id="NF038390">
    <property type="entry name" value="Nsidase_PpnN"/>
    <property type="match status" value="1"/>
</dbReference>
<comment type="catalytic activity">
    <reaction evidence="1">
        <text>AMP + H2O = D-ribose 5-phosphate + adenine</text>
        <dbReference type="Rhea" id="RHEA:20129"/>
        <dbReference type="ChEBI" id="CHEBI:15377"/>
        <dbReference type="ChEBI" id="CHEBI:16708"/>
        <dbReference type="ChEBI" id="CHEBI:78346"/>
        <dbReference type="ChEBI" id="CHEBI:456215"/>
        <dbReference type="EC" id="3.2.2.4"/>
    </reaction>
</comment>
<dbReference type="InterPro" id="IPR031100">
    <property type="entry name" value="LOG_fam"/>
</dbReference>
<dbReference type="GO" id="GO:0008714">
    <property type="term" value="F:AMP nucleosidase activity"/>
    <property type="evidence" value="ECO:0007669"/>
    <property type="project" value="UniProtKB-EC"/>
</dbReference>
<dbReference type="PATRIC" id="fig|1204738.3.peg.1416"/>
<dbReference type="GO" id="GO:0005829">
    <property type="term" value="C:cytosol"/>
    <property type="evidence" value="ECO:0007669"/>
    <property type="project" value="TreeGrafter"/>
</dbReference>
<dbReference type="InterPro" id="IPR027820">
    <property type="entry name" value="PpnN_N"/>
</dbReference>
<evidence type="ECO:0000256" key="3">
    <source>
        <dbReference type="ARBA" id="ARBA00031983"/>
    </source>
</evidence>